<dbReference type="EnsemblPlants" id="OMERI10G02400.2">
    <property type="protein sequence ID" value="OMERI10G02400.2"/>
    <property type="gene ID" value="OMERI10G02400"/>
</dbReference>
<accession>A0A0E0EVZ3</accession>
<dbReference type="Proteomes" id="UP000008021">
    <property type="component" value="Chromosome 10"/>
</dbReference>
<protein>
    <submittedName>
        <fullName evidence="1">Uncharacterized protein</fullName>
    </submittedName>
</protein>
<evidence type="ECO:0000313" key="1">
    <source>
        <dbReference type="EnsemblPlants" id="OMERI10G02400.2"/>
    </source>
</evidence>
<dbReference type="Gramene" id="OMERI10G02400.2">
    <property type="protein sequence ID" value="OMERI10G02400.2"/>
    <property type="gene ID" value="OMERI10G02400"/>
</dbReference>
<keyword evidence="2" id="KW-1185">Reference proteome</keyword>
<evidence type="ECO:0000313" key="2">
    <source>
        <dbReference type="Proteomes" id="UP000008021"/>
    </source>
</evidence>
<dbReference type="HOGENOM" id="CLU_2691894_0_0_1"/>
<organism evidence="1">
    <name type="scientific">Oryza meridionalis</name>
    <dbReference type="NCBI Taxonomy" id="40149"/>
    <lineage>
        <taxon>Eukaryota</taxon>
        <taxon>Viridiplantae</taxon>
        <taxon>Streptophyta</taxon>
        <taxon>Embryophyta</taxon>
        <taxon>Tracheophyta</taxon>
        <taxon>Spermatophyta</taxon>
        <taxon>Magnoliopsida</taxon>
        <taxon>Liliopsida</taxon>
        <taxon>Poales</taxon>
        <taxon>Poaceae</taxon>
        <taxon>BOP clade</taxon>
        <taxon>Oryzoideae</taxon>
        <taxon>Oryzeae</taxon>
        <taxon>Oryzinae</taxon>
        <taxon>Oryza</taxon>
    </lineage>
</organism>
<name>A0A0E0EVZ3_9ORYZ</name>
<dbReference type="AlphaFoldDB" id="A0A0E0EVZ3"/>
<sequence>MRRVPRLLRLPSSRGIGPEKLLLERSSFVSTAMLDNRHNARGTGPRSMLSNRLNFCSWLSSAISGGIIPERLLF</sequence>
<reference evidence="1" key="1">
    <citation type="submission" date="2015-04" db="UniProtKB">
        <authorList>
            <consortium name="EnsemblPlants"/>
        </authorList>
    </citation>
    <scope>IDENTIFICATION</scope>
</reference>
<proteinExistence type="predicted"/>
<reference evidence="1" key="2">
    <citation type="submission" date="2018-05" db="EMBL/GenBank/DDBJ databases">
        <title>OmerRS3 (Oryza meridionalis Reference Sequence Version 3).</title>
        <authorList>
            <person name="Zhang J."/>
            <person name="Kudrna D."/>
            <person name="Lee S."/>
            <person name="Talag J."/>
            <person name="Welchert J."/>
            <person name="Wing R.A."/>
        </authorList>
    </citation>
    <scope>NUCLEOTIDE SEQUENCE [LARGE SCALE GENOMIC DNA]</scope>
    <source>
        <strain evidence="1">cv. OR44</strain>
    </source>
</reference>